<feature type="compositionally biased region" description="Basic and acidic residues" evidence="1">
    <location>
        <begin position="212"/>
        <end position="225"/>
    </location>
</feature>
<dbReference type="AlphaFoldDB" id="A0A1X6MNF0"/>
<evidence type="ECO:0000256" key="1">
    <source>
        <dbReference type="SAM" id="MobiDB-lite"/>
    </source>
</evidence>
<keyword evidence="3" id="KW-1185">Reference proteome</keyword>
<evidence type="ECO:0000313" key="2">
    <source>
        <dbReference type="EMBL" id="OSX57870.1"/>
    </source>
</evidence>
<sequence>MRGRGSLILIFQYSLQTRFILMVHMGQRQHRGPIFRGDDAPAKVSPSNDRDGVKGPPQKCRPPKIGMGRRQHRRLEPWIKLAPAKVSPSNDRDGVKGPPQKCRPSKIGMGRRLNRALQISSLQADGTKAPRHGAGLCVALGISTRFNARDGETNVRPHPVSFHILLRPLRRMKQKRTTLEQASNKQKASRRKKLEGGDEMALRSNCSGSLHEINEREALSGRRQSDQGSARLSPVVEGEDAGGIDACPRTWSLPRQPAFLHSTPRFVGVLLRSQYETAGERDEYKGSPGMLSFSPVVDNTTHSSNMSDTVKCANVQANGGSCTYPACNCAEPPKSK</sequence>
<feature type="region of interest" description="Disordered" evidence="1">
    <location>
        <begin position="174"/>
        <end position="239"/>
    </location>
</feature>
<gene>
    <name evidence="2" type="ORF">POSPLADRAFT_1155131</name>
</gene>
<feature type="region of interest" description="Disordered" evidence="1">
    <location>
        <begin position="33"/>
        <end position="71"/>
    </location>
</feature>
<organism evidence="2 3">
    <name type="scientific">Postia placenta MAD-698-R-SB12</name>
    <dbReference type="NCBI Taxonomy" id="670580"/>
    <lineage>
        <taxon>Eukaryota</taxon>
        <taxon>Fungi</taxon>
        <taxon>Dikarya</taxon>
        <taxon>Basidiomycota</taxon>
        <taxon>Agaricomycotina</taxon>
        <taxon>Agaricomycetes</taxon>
        <taxon>Polyporales</taxon>
        <taxon>Adustoporiaceae</taxon>
        <taxon>Rhodonia</taxon>
    </lineage>
</organism>
<accession>A0A1X6MNF0</accession>
<dbReference type="EMBL" id="KZ110606">
    <property type="protein sequence ID" value="OSX57870.1"/>
    <property type="molecule type" value="Genomic_DNA"/>
</dbReference>
<dbReference type="RefSeq" id="XP_024334664.1">
    <property type="nucleotide sequence ID" value="XM_024486915.1"/>
</dbReference>
<dbReference type="GeneID" id="36331864"/>
<dbReference type="Proteomes" id="UP000194127">
    <property type="component" value="Unassembled WGS sequence"/>
</dbReference>
<dbReference type="OrthoDB" id="10272495at2759"/>
<protein>
    <submittedName>
        <fullName evidence="2">Uncharacterized protein</fullName>
    </submittedName>
</protein>
<feature type="region of interest" description="Disordered" evidence="1">
    <location>
        <begin position="85"/>
        <end position="107"/>
    </location>
</feature>
<proteinExistence type="predicted"/>
<name>A0A1X6MNF0_9APHY</name>
<reference evidence="2 3" key="1">
    <citation type="submission" date="2017-04" db="EMBL/GenBank/DDBJ databases">
        <title>Genome Sequence of the Model Brown-Rot Fungus Postia placenta SB12.</title>
        <authorList>
            <consortium name="DOE Joint Genome Institute"/>
            <person name="Gaskell J."/>
            <person name="Kersten P."/>
            <person name="Larrondo L.F."/>
            <person name="Canessa P."/>
            <person name="Martinez D."/>
            <person name="Hibbett D."/>
            <person name="Schmoll M."/>
            <person name="Kubicek C.P."/>
            <person name="Martinez A.T."/>
            <person name="Yadav J."/>
            <person name="Master E."/>
            <person name="Magnuson J.K."/>
            <person name="James T."/>
            <person name="Yaver D."/>
            <person name="Berka R."/>
            <person name="Labutti K."/>
            <person name="Lipzen A."/>
            <person name="Aerts A."/>
            <person name="Barry K."/>
            <person name="Henrissat B."/>
            <person name="Blanchette R."/>
            <person name="Grigoriev I."/>
            <person name="Cullen D."/>
        </authorList>
    </citation>
    <scope>NUCLEOTIDE SEQUENCE [LARGE SCALE GENOMIC DNA]</scope>
    <source>
        <strain evidence="2 3">MAD-698-R-SB12</strain>
    </source>
</reference>
<evidence type="ECO:0000313" key="3">
    <source>
        <dbReference type="Proteomes" id="UP000194127"/>
    </source>
</evidence>